<dbReference type="AlphaFoldDB" id="A0A916SLG1"/>
<dbReference type="Proteomes" id="UP000646478">
    <property type="component" value="Unassembled WGS sequence"/>
</dbReference>
<gene>
    <name evidence="1" type="ORF">GCM10011491_37440</name>
</gene>
<dbReference type="EMBL" id="BMHH01000019">
    <property type="protein sequence ID" value="GGB05867.1"/>
    <property type="molecule type" value="Genomic_DNA"/>
</dbReference>
<protein>
    <submittedName>
        <fullName evidence="1">Uncharacterized protein</fullName>
    </submittedName>
</protein>
<sequence>MKIVIDFYRTRDVDDAHAVVARETAEAADLGGAIEIAWQLLRTLDMPQQPDAMTITDAKGLTLYSGPIPRRSSQ</sequence>
<evidence type="ECO:0000313" key="1">
    <source>
        <dbReference type="EMBL" id="GGB05867.1"/>
    </source>
</evidence>
<reference evidence="1" key="1">
    <citation type="journal article" date="2014" name="Int. J. Syst. Evol. Microbiol.">
        <title>Complete genome sequence of Corynebacterium casei LMG S-19264T (=DSM 44701T), isolated from a smear-ripened cheese.</title>
        <authorList>
            <consortium name="US DOE Joint Genome Institute (JGI-PGF)"/>
            <person name="Walter F."/>
            <person name="Albersmeier A."/>
            <person name="Kalinowski J."/>
            <person name="Ruckert C."/>
        </authorList>
    </citation>
    <scope>NUCLEOTIDE SEQUENCE</scope>
    <source>
        <strain evidence="1">CGMCC 1.15082</strain>
    </source>
</reference>
<accession>A0A916SLG1</accession>
<keyword evidence="2" id="KW-1185">Reference proteome</keyword>
<evidence type="ECO:0000313" key="2">
    <source>
        <dbReference type="Proteomes" id="UP000646478"/>
    </source>
</evidence>
<proteinExistence type="predicted"/>
<comment type="caution">
    <text evidence="1">The sequence shown here is derived from an EMBL/GenBank/DDBJ whole genome shotgun (WGS) entry which is preliminary data.</text>
</comment>
<dbReference type="RefSeq" id="WP_188825711.1">
    <property type="nucleotide sequence ID" value="NZ_BMHH01000019.1"/>
</dbReference>
<organism evidence="1 2">
    <name type="scientific">Brucella endophytica</name>
    <dbReference type="NCBI Taxonomy" id="1963359"/>
    <lineage>
        <taxon>Bacteria</taxon>
        <taxon>Pseudomonadati</taxon>
        <taxon>Pseudomonadota</taxon>
        <taxon>Alphaproteobacteria</taxon>
        <taxon>Hyphomicrobiales</taxon>
        <taxon>Brucellaceae</taxon>
        <taxon>Brucella/Ochrobactrum group</taxon>
        <taxon>Brucella</taxon>
    </lineage>
</organism>
<reference evidence="1" key="2">
    <citation type="submission" date="2020-09" db="EMBL/GenBank/DDBJ databases">
        <authorList>
            <person name="Sun Q."/>
            <person name="Zhou Y."/>
        </authorList>
    </citation>
    <scope>NUCLEOTIDE SEQUENCE</scope>
    <source>
        <strain evidence="1">CGMCC 1.15082</strain>
    </source>
</reference>
<name>A0A916SLG1_9HYPH</name>